<accession>A0A078AE89</accession>
<dbReference type="Proteomes" id="UP000039865">
    <property type="component" value="Unassembled WGS sequence"/>
</dbReference>
<keyword evidence="2" id="KW-0812">Transmembrane</keyword>
<evidence type="ECO:0000313" key="4">
    <source>
        <dbReference type="Proteomes" id="UP000039865"/>
    </source>
</evidence>
<organism evidence="3 4">
    <name type="scientific">Stylonychia lemnae</name>
    <name type="common">Ciliate</name>
    <dbReference type="NCBI Taxonomy" id="5949"/>
    <lineage>
        <taxon>Eukaryota</taxon>
        <taxon>Sar</taxon>
        <taxon>Alveolata</taxon>
        <taxon>Ciliophora</taxon>
        <taxon>Intramacronucleata</taxon>
        <taxon>Spirotrichea</taxon>
        <taxon>Stichotrichia</taxon>
        <taxon>Sporadotrichida</taxon>
        <taxon>Oxytrichidae</taxon>
        <taxon>Stylonychinae</taxon>
        <taxon>Stylonychia</taxon>
    </lineage>
</organism>
<feature type="region of interest" description="Disordered" evidence="1">
    <location>
        <begin position="1"/>
        <end position="27"/>
    </location>
</feature>
<feature type="transmembrane region" description="Helical" evidence="2">
    <location>
        <begin position="56"/>
        <end position="76"/>
    </location>
</feature>
<gene>
    <name evidence="3" type="primary">Contig2181.g2346</name>
    <name evidence="3" type="ORF">STYLEM_9147</name>
</gene>
<dbReference type="EMBL" id="CCKQ01008684">
    <property type="protein sequence ID" value="CDW80151.1"/>
    <property type="molecule type" value="Genomic_DNA"/>
</dbReference>
<proteinExistence type="predicted"/>
<keyword evidence="2" id="KW-1133">Transmembrane helix</keyword>
<dbReference type="OrthoDB" id="10650074at2759"/>
<feature type="transmembrane region" description="Helical" evidence="2">
    <location>
        <begin position="88"/>
        <end position="109"/>
    </location>
</feature>
<keyword evidence="4" id="KW-1185">Reference proteome</keyword>
<sequence length="194" mass="23213">MTDHHADLDNIDDDVDQHQNDKYDNKKKSYDRKGERYFQVDDGYDKRVYENDWTNVFVIIGVFIIYFGLNILYWWGMVAFGTAYPDEAQWYSIAVFIFSLIWIGGMLISGHKANKKLHRWEFYLEKINDKEQENREYEQREAQKREQELKLAQSKGQASTRAMQKEEEHKANQLTDRDHESDQQLEGSQLLMQE</sequence>
<dbReference type="InParanoid" id="A0A078AE89"/>
<reference evidence="3 4" key="1">
    <citation type="submission" date="2014-06" db="EMBL/GenBank/DDBJ databases">
        <authorList>
            <person name="Swart Estienne"/>
        </authorList>
    </citation>
    <scope>NUCLEOTIDE SEQUENCE [LARGE SCALE GENOMIC DNA]</scope>
    <source>
        <strain evidence="3 4">130c</strain>
    </source>
</reference>
<protein>
    <submittedName>
        <fullName evidence="3">Uncharacterized protein</fullName>
    </submittedName>
</protein>
<name>A0A078AE89_STYLE</name>
<feature type="region of interest" description="Disordered" evidence="1">
    <location>
        <begin position="134"/>
        <end position="194"/>
    </location>
</feature>
<keyword evidence="2" id="KW-0472">Membrane</keyword>
<evidence type="ECO:0000313" key="3">
    <source>
        <dbReference type="EMBL" id="CDW80151.1"/>
    </source>
</evidence>
<feature type="compositionally biased region" description="Basic and acidic residues" evidence="1">
    <location>
        <begin position="134"/>
        <end position="149"/>
    </location>
</feature>
<dbReference type="AlphaFoldDB" id="A0A078AE89"/>
<feature type="compositionally biased region" description="Basic and acidic residues" evidence="1">
    <location>
        <begin position="16"/>
        <end position="27"/>
    </location>
</feature>
<evidence type="ECO:0000256" key="1">
    <source>
        <dbReference type="SAM" id="MobiDB-lite"/>
    </source>
</evidence>
<evidence type="ECO:0000256" key="2">
    <source>
        <dbReference type="SAM" id="Phobius"/>
    </source>
</evidence>
<feature type="compositionally biased region" description="Basic and acidic residues" evidence="1">
    <location>
        <begin position="163"/>
        <end position="182"/>
    </location>
</feature>
<feature type="compositionally biased region" description="Polar residues" evidence="1">
    <location>
        <begin position="184"/>
        <end position="194"/>
    </location>
</feature>